<dbReference type="Proteomes" id="UP000735874">
    <property type="component" value="Unassembled WGS sequence"/>
</dbReference>
<proteinExistence type="predicted"/>
<evidence type="ECO:0000313" key="6">
    <source>
        <dbReference type="Proteomes" id="UP000774804"/>
    </source>
</evidence>
<dbReference type="EMBL" id="RCMG01000241">
    <property type="protein sequence ID" value="KAG2858728.1"/>
    <property type="molecule type" value="Genomic_DNA"/>
</dbReference>
<organism evidence="2 6">
    <name type="scientific">Phytophthora cactorum</name>
    <dbReference type="NCBI Taxonomy" id="29920"/>
    <lineage>
        <taxon>Eukaryota</taxon>
        <taxon>Sar</taxon>
        <taxon>Stramenopiles</taxon>
        <taxon>Oomycota</taxon>
        <taxon>Peronosporomycetes</taxon>
        <taxon>Peronosporales</taxon>
        <taxon>Peronosporaceae</taxon>
        <taxon>Phytophthora</taxon>
    </lineage>
</organism>
<accession>A0A8T1CHI0</accession>
<dbReference type="EMBL" id="RCMK01000234">
    <property type="protein sequence ID" value="KAG2942138.1"/>
    <property type="molecule type" value="Genomic_DNA"/>
</dbReference>
<evidence type="ECO:0000313" key="3">
    <source>
        <dbReference type="EMBL" id="KAG2942138.1"/>
    </source>
</evidence>
<dbReference type="Proteomes" id="UP000774804">
    <property type="component" value="Unassembled WGS sequence"/>
</dbReference>
<sequence length="180" mass="19282">MLTPRPSSPLSTPKSSATLWTAWLVATLWKLAVNRARMLSRQSQSVASKSDIMYGSTIDVSSSTPREELDETSIMHEAALSVLASGIVSLADLEAVTGYRLSKNHDGEMPSIKDDDASSEAATDMSDCCSIAGSDVSESMLDEELAVSSPVRKLRRAATSSSKSAKWVCVGYGRYVKVQA</sequence>
<protein>
    <submittedName>
        <fullName evidence="2">Uncharacterized protein</fullName>
    </submittedName>
</protein>
<name>A0A8T1CHI0_9STRA</name>
<evidence type="ECO:0000313" key="5">
    <source>
        <dbReference type="EMBL" id="KAG3217078.1"/>
    </source>
</evidence>
<dbReference type="VEuPathDB" id="FungiDB:PC110_g4139"/>
<evidence type="ECO:0000313" key="2">
    <source>
        <dbReference type="EMBL" id="KAG2924804.1"/>
    </source>
</evidence>
<dbReference type="Proteomes" id="UP000697107">
    <property type="component" value="Unassembled WGS sequence"/>
</dbReference>
<dbReference type="EMBL" id="RCML01000227">
    <property type="protein sequence ID" value="KAG2984712.1"/>
    <property type="molecule type" value="Genomic_DNA"/>
</dbReference>
<dbReference type="Proteomes" id="UP000736787">
    <property type="component" value="Unassembled WGS sequence"/>
</dbReference>
<gene>
    <name evidence="1" type="ORF">PC113_g9542</name>
    <name evidence="2" type="ORF">PC115_g8478</name>
    <name evidence="3" type="ORF">PC117_g9907</name>
    <name evidence="4" type="ORF">PC118_g8713</name>
    <name evidence="5" type="ORF">PC129_g12085</name>
</gene>
<comment type="caution">
    <text evidence="2">The sequence shown here is derived from an EMBL/GenBank/DDBJ whole genome shotgun (WGS) entry which is preliminary data.</text>
</comment>
<evidence type="ECO:0000313" key="4">
    <source>
        <dbReference type="EMBL" id="KAG2984712.1"/>
    </source>
</evidence>
<dbReference type="Proteomes" id="UP000760860">
    <property type="component" value="Unassembled WGS sequence"/>
</dbReference>
<evidence type="ECO:0000313" key="1">
    <source>
        <dbReference type="EMBL" id="KAG2858728.1"/>
    </source>
</evidence>
<dbReference type="EMBL" id="RCMI01000220">
    <property type="protein sequence ID" value="KAG2924804.1"/>
    <property type="molecule type" value="Genomic_DNA"/>
</dbReference>
<dbReference type="EMBL" id="RCMV01000445">
    <property type="protein sequence ID" value="KAG3217078.1"/>
    <property type="molecule type" value="Genomic_DNA"/>
</dbReference>
<dbReference type="AlphaFoldDB" id="A0A8T1CHI0"/>
<reference evidence="2" key="1">
    <citation type="submission" date="2018-10" db="EMBL/GenBank/DDBJ databases">
        <title>Effector identification in a new, highly contiguous assembly of the strawberry crown rot pathogen Phytophthora cactorum.</title>
        <authorList>
            <person name="Armitage A.D."/>
            <person name="Nellist C.F."/>
            <person name="Bates H."/>
            <person name="Vickerstaff R.J."/>
            <person name="Harrison R.J."/>
        </authorList>
    </citation>
    <scope>NUCLEOTIDE SEQUENCE</scope>
    <source>
        <strain evidence="1">15-7</strain>
        <strain evidence="2">4032</strain>
        <strain evidence="3">4040</strain>
        <strain evidence="4">P415</strain>
        <strain evidence="5">P421</strain>
    </source>
</reference>